<dbReference type="Gene3D" id="1.20.1560.10">
    <property type="entry name" value="ABC transporter type 1, transmembrane domain"/>
    <property type="match status" value="1"/>
</dbReference>
<dbReference type="InterPro" id="IPR039421">
    <property type="entry name" value="Type_1_exporter"/>
</dbReference>
<protein>
    <submittedName>
        <fullName evidence="10">ABC transporter transmembrane domain-containing protein</fullName>
    </submittedName>
</protein>
<feature type="transmembrane region" description="Helical" evidence="7">
    <location>
        <begin position="159"/>
        <end position="178"/>
    </location>
</feature>
<keyword evidence="2 7" id="KW-0812">Transmembrane</keyword>
<dbReference type="InterPro" id="IPR017871">
    <property type="entry name" value="ABC_transporter-like_CS"/>
</dbReference>
<comment type="subcellular location">
    <subcellularLocation>
        <location evidence="1">Cell membrane</location>
        <topology evidence="1">Multi-pass membrane protein</topology>
    </subcellularLocation>
</comment>
<evidence type="ECO:0000256" key="6">
    <source>
        <dbReference type="ARBA" id="ARBA00023136"/>
    </source>
</evidence>
<dbReference type="PANTHER" id="PTHR24221">
    <property type="entry name" value="ATP-BINDING CASSETTE SUB-FAMILY B"/>
    <property type="match status" value="1"/>
</dbReference>
<evidence type="ECO:0000259" key="8">
    <source>
        <dbReference type="PROSITE" id="PS50893"/>
    </source>
</evidence>
<evidence type="ECO:0000256" key="4">
    <source>
        <dbReference type="ARBA" id="ARBA00022840"/>
    </source>
</evidence>
<keyword evidence="5 7" id="KW-1133">Transmembrane helix</keyword>
<reference evidence="11" key="1">
    <citation type="journal article" date="2019" name="Int. J. Syst. Evol. Microbiol.">
        <title>The Global Catalogue of Microorganisms (GCM) 10K type strain sequencing project: providing services to taxonomists for standard genome sequencing and annotation.</title>
        <authorList>
            <consortium name="The Broad Institute Genomics Platform"/>
            <consortium name="The Broad Institute Genome Sequencing Center for Infectious Disease"/>
            <person name="Wu L."/>
            <person name="Ma J."/>
        </authorList>
    </citation>
    <scope>NUCLEOTIDE SEQUENCE [LARGE SCALE GENOMIC DNA]</scope>
    <source>
        <strain evidence="11">JCM 17459</strain>
    </source>
</reference>
<dbReference type="Gene3D" id="3.40.50.300">
    <property type="entry name" value="P-loop containing nucleotide triphosphate hydrolases"/>
    <property type="match status" value="1"/>
</dbReference>
<dbReference type="RefSeq" id="WP_345044551.1">
    <property type="nucleotide sequence ID" value="NZ_BAABBA010000026.1"/>
</dbReference>
<feature type="domain" description="ABC transporter" evidence="8">
    <location>
        <begin position="356"/>
        <end position="599"/>
    </location>
</feature>
<dbReference type="SUPFAM" id="SSF52540">
    <property type="entry name" value="P-loop containing nucleoside triphosphate hydrolases"/>
    <property type="match status" value="1"/>
</dbReference>
<dbReference type="PROSITE" id="PS50929">
    <property type="entry name" value="ABC_TM1F"/>
    <property type="match status" value="1"/>
</dbReference>
<sequence length="606" mass="65493">MPAKADAPPPRGRSNPFAVARKARAAWRRLAPFFQTSRLKMVLLVAGSVVAGVAEAALLAIVGAIAGALSNGATEVTLKLGPVGLSEPLDVMFAVGVGMAIVRGALQLMLAYLPASMSAHAVANLRRLLFDSFTGAAWPVKASERDGQFQSLMTTHVNATSYAIITLGTGISAALVFVTLLVSAFVLSLPAAVMLSVVSTGIFLMLRPVSRRLRRHAAALSSENIEYSKGVQEVVLMAEETEVFGASPEYLDSFHRQIDGIRRPMLRTRFLAQGVPALYQSVALLLLVLALGVIALVGMSEIASLAAVVLILLRALTYGQQVQTAVTGLDERVPFMHHLADAVERYTANPRQDGDRHLPDVVERIGMRGVRFGYGPDTEVLKGLTFSVGRGEAIGIAGPSGAGKSSLVQLLLRLRIPTAGALEVNGTDAREFRRDEWQRRVAYVPQTPQLVWGTVADNIRFYRSHLTQQDIEAAARRAQIHDEIMSWENGYETVVGQRAAAVSGGQRQRICLARALADRPEILVLDEPTSALDVRSESLVKNSLHELKGSITLFMVGHRLSTLSFCDRIMVVADGRLEAFAPPSELQATNSFYREVTELTRQQSGS</sequence>
<gene>
    <name evidence="10" type="ORF">GCM10022262_36960</name>
</gene>
<dbReference type="Proteomes" id="UP001499841">
    <property type="component" value="Unassembled WGS sequence"/>
</dbReference>
<dbReference type="InterPro" id="IPR011527">
    <property type="entry name" value="ABC1_TM_dom"/>
</dbReference>
<feature type="transmembrane region" description="Helical" evidence="7">
    <location>
        <begin position="89"/>
        <end position="113"/>
    </location>
</feature>
<dbReference type="InterPro" id="IPR003593">
    <property type="entry name" value="AAA+_ATPase"/>
</dbReference>
<dbReference type="Pfam" id="PF00005">
    <property type="entry name" value="ABC_tran"/>
    <property type="match status" value="1"/>
</dbReference>
<dbReference type="PROSITE" id="PS50893">
    <property type="entry name" value="ABC_TRANSPORTER_2"/>
    <property type="match status" value="1"/>
</dbReference>
<organism evidence="10 11">
    <name type="scientific">Georgenia daeguensis</name>
    <dbReference type="NCBI Taxonomy" id="908355"/>
    <lineage>
        <taxon>Bacteria</taxon>
        <taxon>Bacillati</taxon>
        <taxon>Actinomycetota</taxon>
        <taxon>Actinomycetes</taxon>
        <taxon>Micrococcales</taxon>
        <taxon>Bogoriellaceae</taxon>
        <taxon>Georgenia</taxon>
    </lineage>
</organism>
<evidence type="ECO:0000259" key="9">
    <source>
        <dbReference type="PROSITE" id="PS50929"/>
    </source>
</evidence>
<evidence type="ECO:0000256" key="7">
    <source>
        <dbReference type="SAM" id="Phobius"/>
    </source>
</evidence>
<evidence type="ECO:0000256" key="2">
    <source>
        <dbReference type="ARBA" id="ARBA00022692"/>
    </source>
</evidence>
<keyword evidence="11" id="KW-1185">Reference proteome</keyword>
<feature type="transmembrane region" description="Helical" evidence="7">
    <location>
        <begin position="270"/>
        <end position="296"/>
    </location>
</feature>
<evidence type="ECO:0000256" key="3">
    <source>
        <dbReference type="ARBA" id="ARBA00022741"/>
    </source>
</evidence>
<dbReference type="SMART" id="SM00382">
    <property type="entry name" value="AAA"/>
    <property type="match status" value="1"/>
</dbReference>
<dbReference type="InterPro" id="IPR036640">
    <property type="entry name" value="ABC1_TM_sf"/>
</dbReference>
<dbReference type="SUPFAM" id="SSF90123">
    <property type="entry name" value="ABC transporter transmembrane region"/>
    <property type="match status" value="1"/>
</dbReference>
<name>A0ABP6UP03_9MICO</name>
<evidence type="ECO:0000256" key="5">
    <source>
        <dbReference type="ARBA" id="ARBA00022989"/>
    </source>
</evidence>
<comment type="caution">
    <text evidence="10">The sequence shown here is derived from an EMBL/GenBank/DDBJ whole genome shotgun (WGS) entry which is preliminary data.</text>
</comment>
<evidence type="ECO:0000313" key="11">
    <source>
        <dbReference type="Proteomes" id="UP001499841"/>
    </source>
</evidence>
<dbReference type="PANTHER" id="PTHR24221:SF654">
    <property type="entry name" value="ATP-BINDING CASSETTE SUB-FAMILY B MEMBER 6"/>
    <property type="match status" value="1"/>
</dbReference>
<accession>A0ABP6UP03</accession>
<feature type="transmembrane region" description="Helical" evidence="7">
    <location>
        <begin position="42"/>
        <end position="69"/>
    </location>
</feature>
<proteinExistence type="predicted"/>
<keyword evidence="3" id="KW-0547">Nucleotide-binding</keyword>
<dbReference type="InterPro" id="IPR027417">
    <property type="entry name" value="P-loop_NTPase"/>
</dbReference>
<evidence type="ECO:0000313" key="10">
    <source>
        <dbReference type="EMBL" id="GAA3509887.1"/>
    </source>
</evidence>
<keyword evidence="6 7" id="KW-0472">Membrane</keyword>
<feature type="transmembrane region" description="Helical" evidence="7">
    <location>
        <begin position="184"/>
        <end position="206"/>
    </location>
</feature>
<dbReference type="EMBL" id="BAABBA010000026">
    <property type="protein sequence ID" value="GAA3509887.1"/>
    <property type="molecule type" value="Genomic_DNA"/>
</dbReference>
<keyword evidence="4" id="KW-0067">ATP-binding</keyword>
<dbReference type="PROSITE" id="PS00211">
    <property type="entry name" value="ABC_TRANSPORTER_1"/>
    <property type="match status" value="1"/>
</dbReference>
<feature type="domain" description="ABC transmembrane type-1" evidence="9">
    <location>
        <begin position="42"/>
        <end position="317"/>
    </location>
</feature>
<evidence type="ECO:0000256" key="1">
    <source>
        <dbReference type="ARBA" id="ARBA00004651"/>
    </source>
</evidence>
<dbReference type="InterPro" id="IPR003439">
    <property type="entry name" value="ABC_transporter-like_ATP-bd"/>
</dbReference>